<feature type="transmembrane region" description="Helical" evidence="2">
    <location>
        <begin position="83"/>
        <end position="107"/>
    </location>
</feature>
<keyword evidence="2" id="KW-1133">Transmembrane helix</keyword>
<sequence>MAPPAIAIASALTLARLRGNRRGDALSACDRSVCQHTALSTSAVETQLEGRPMSCAHHPDEPDSTPSSESDAAEMQWMLRKGIALALISIVALLVLIVGLDVMTGLIDLSLGTGQLALGGVLVILSLVVIGFAWPSDDREE</sequence>
<gene>
    <name evidence="3" type="ORF">SAMN04487967_3342</name>
</gene>
<protein>
    <submittedName>
        <fullName evidence="3">Uncharacterized protein</fullName>
    </submittedName>
</protein>
<evidence type="ECO:0000256" key="1">
    <source>
        <dbReference type="SAM" id="MobiDB-lite"/>
    </source>
</evidence>
<reference evidence="4" key="1">
    <citation type="submission" date="2016-10" db="EMBL/GenBank/DDBJ databases">
        <authorList>
            <person name="Varghese N."/>
            <person name="Submissions S."/>
        </authorList>
    </citation>
    <scope>NUCLEOTIDE SEQUENCE [LARGE SCALE GENOMIC DNA]</scope>
    <source>
        <strain evidence="4">CGMCC 1.8981</strain>
    </source>
</reference>
<evidence type="ECO:0000313" key="4">
    <source>
        <dbReference type="Proteomes" id="UP000199112"/>
    </source>
</evidence>
<dbReference type="Proteomes" id="UP000199112">
    <property type="component" value="Unassembled WGS sequence"/>
</dbReference>
<evidence type="ECO:0000313" key="3">
    <source>
        <dbReference type="EMBL" id="SEH17692.1"/>
    </source>
</evidence>
<organism evidence="3 4">
    <name type="scientific">Natronorubrum sediminis</name>
    <dbReference type="NCBI Taxonomy" id="640943"/>
    <lineage>
        <taxon>Archaea</taxon>
        <taxon>Methanobacteriati</taxon>
        <taxon>Methanobacteriota</taxon>
        <taxon>Stenosarchaea group</taxon>
        <taxon>Halobacteria</taxon>
        <taxon>Halobacteriales</taxon>
        <taxon>Natrialbaceae</taxon>
        <taxon>Natronorubrum</taxon>
    </lineage>
</organism>
<dbReference type="EMBL" id="FNWL01000004">
    <property type="protein sequence ID" value="SEH17692.1"/>
    <property type="molecule type" value="Genomic_DNA"/>
</dbReference>
<keyword evidence="2" id="KW-0472">Membrane</keyword>
<dbReference type="AlphaFoldDB" id="A0A1H6G530"/>
<keyword evidence="4" id="KW-1185">Reference proteome</keyword>
<name>A0A1H6G530_9EURY</name>
<feature type="transmembrane region" description="Helical" evidence="2">
    <location>
        <begin position="113"/>
        <end position="134"/>
    </location>
</feature>
<feature type="region of interest" description="Disordered" evidence="1">
    <location>
        <begin position="47"/>
        <end position="72"/>
    </location>
</feature>
<keyword evidence="2" id="KW-0812">Transmembrane</keyword>
<evidence type="ECO:0000256" key="2">
    <source>
        <dbReference type="SAM" id="Phobius"/>
    </source>
</evidence>
<accession>A0A1H6G530</accession>
<proteinExistence type="predicted"/>